<feature type="domain" description="N-acetyltransferase" evidence="1">
    <location>
        <begin position="19"/>
        <end position="170"/>
    </location>
</feature>
<dbReference type="PANTHER" id="PTHR43792">
    <property type="entry name" value="GNAT FAMILY, PUTATIVE (AFU_ORTHOLOGUE AFUA_3G00765)-RELATED-RELATED"/>
    <property type="match status" value="1"/>
</dbReference>
<dbReference type="AlphaFoldDB" id="A0A1I0HG15"/>
<dbReference type="PROSITE" id="PS51186">
    <property type="entry name" value="GNAT"/>
    <property type="match status" value="1"/>
</dbReference>
<accession>A0A1I0HG15</accession>
<evidence type="ECO:0000259" key="1">
    <source>
        <dbReference type="PROSITE" id="PS51186"/>
    </source>
</evidence>
<keyword evidence="2" id="KW-0808">Transferase</keyword>
<dbReference type="EMBL" id="FOIM01000016">
    <property type="protein sequence ID" value="SET82834.1"/>
    <property type="molecule type" value="Genomic_DNA"/>
</dbReference>
<dbReference type="Pfam" id="PF13302">
    <property type="entry name" value="Acetyltransf_3"/>
    <property type="match status" value="1"/>
</dbReference>
<dbReference type="RefSeq" id="WP_092365351.1">
    <property type="nucleotide sequence ID" value="NZ_CATZMQ010000007.1"/>
</dbReference>
<dbReference type="SUPFAM" id="SSF55729">
    <property type="entry name" value="Acyl-CoA N-acyltransferases (Nat)"/>
    <property type="match status" value="1"/>
</dbReference>
<dbReference type="Proteomes" id="UP000198508">
    <property type="component" value="Unassembled WGS sequence"/>
</dbReference>
<dbReference type="InterPro" id="IPR000182">
    <property type="entry name" value="GNAT_dom"/>
</dbReference>
<keyword evidence="3" id="KW-1185">Reference proteome</keyword>
<dbReference type="PANTHER" id="PTHR43792:SF16">
    <property type="entry name" value="N-ACETYLTRANSFERASE DOMAIN-CONTAINING PROTEIN"/>
    <property type="match status" value="1"/>
</dbReference>
<organism evidence="2 3">
    <name type="scientific">Enterocloster lavalensis</name>
    <dbReference type="NCBI Taxonomy" id="460384"/>
    <lineage>
        <taxon>Bacteria</taxon>
        <taxon>Bacillati</taxon>
        <taxon>Bacillota</taxon>
        <taxon>Clostridia</taxon>
        <taxon>Lachnospirales</taxon>
        <taxon>Lachnospiraceae</taxon>
        <taxon>Enterocloster</taxon>
    </lineage>
</organism>
<proteinExistence type="predicted"/>
<dbReference type="STRING" id="460384.SAMN05216313_1169"/>
<name>A0A1I0HG15_9FIRM</name>
<dbReference type="Gene3D" id="3.40.630.30">
    <property type="match status" value="1"/>
</dbReference>
<dbReference type="InterPro" id="IPR051531">
    <property type="entry name" value="N-acetyltransferase"/>
</dbReference>
<sequence length="205" mass="24321">MDKSYYFNDKNVLAENEQYLLRKQLSEDKEVYYNLFSEISIIKGRMEENMFRKYFEKIWVEEQNEDAIRVSIILREDGAYVGNITLRELNSKTPELGIDVVRRYQRQGVAYDALRLFMRQVSSISKIDYFLARIYSNNEPSLGLFQKLGATFIGKEPSEYQAFLNQLKDKDDENYKWLINLHPEMENIAGGKFIAHYKVTYKDIE</sequence>
<dbReference type="GO" id="GO:0016747">
    <property type="term" value="F:acyltransferase activity, transferring groups other than amino-acyl groups"/>
    <property type="evidence" value="ECO:0007669"/>
    <property type="project" value="InterPro"/>
</dbReference>
<reference evidence="3" key="1">
    <citation type="submission" date="2016-10" db="EMBL/GenBank/DDBJ databases">
        <authorList>
            <person name="Varghese N."/>
            <person name="Submissions S."/>
        </authorList>
    </citation>
    <scope>NUCLEOTIDE SEQUENCE [LARGE SCALE GENOMIC DNA]</scope>
    <source>
        <strain evidence="3">NLAE-zl-G277</strain>
    </source>
</reference>
<evidence type="ECO:0000313" key="2">
    <source>
        <dbReference type="EMBL" id="SET82834.1"/>
    </source>
</evidence>
<evidence type="ECO:0000313" key="3">
    <source>
        <dbReference type="Proteomes" id="UP000198508"/>
    </source>
</evidence>
<protein>
    <submittedName>
        <fullName evidence="2">Protein N-acetyltransferase, RimJ/RimL family</fullName>
    </submittedName>
</protein>
<dbReference type="InterPro" id="IPR016181">
    <property type="entry name" value="Acyl_CoA_acyltransferase"/>
</dbReference>
<gene>
    <name evidence="2" type="ORF">SAMN05216313_1169</name>
</gene>